<dbReference type="Pfam" id="PF00107">
    <property type="entry name" value="ADH_zinc_N"/>
    <property type="match status" value="1"/>
</dbReference>
<dbReference type="InterPro" id="IPR000073">
    <property type="entry name" value="AB_hydrolase_1"/>
</dbReference>
<name>A0A9Q8Z9S7_CURCL</name>
<dbReference type="OrthoDB" id="5363962at2759"/>
<dbReference type="SUPFAM" id="SSF53474">
    <property type="entry name" value="alpha/beta-Hydrolases"/>
    <property type="match status" value="1"/>
</dbReference>
<evidence type="ECO:0000256" key="1">
    <source>
        <dbReference type="ARBA" id="ARBA00001947"/>
    </source>
</evidence>
<dbReference type="InterPro" id="IPR013149">
    <property type="entry name" value="ADH-like_C"/>
</dbReference>
<dbReference type="InterPro" id="IPR045306">
    <property type="entry name" value="SDH-like"/>
</dbReference>
<dbReference type="SUPFAM" id="SSF50129">
    <property type="entry name" value="GroES-like"/>
    <property type="match status" value="1"/>
</dbReference>
<dbReference type="Gene3D" id="3.40.50.1820">
    <property type="entry name" value="alpha/beta hydrolase"/>
    <property type="match status" value="1"/>
</dbReference>
<dbReference type="InterPro" id="IPR002328">
    <property type="entry name" value="ADH_Zn_CS"/>
</dbReference>
<dbReference type="Gene3D" id="3.40.50.720">
    <property type="entry name" value="NAD(P)-binding Rossmann-like Domain"/>
    <property type="match status" value="1"/>
</dbReference>
<dbReference type="InterPro" id="IPR020843">
    <property type="entry name" value="ER"/>
</dbReference>
<dbReference type="CDD" id="cd05285">
    <property type="entry name" value="sorbitol_DH"/>
    <property type="match status" value="1"/>
</dbReference>
<evidence type="ECO:0000256" key="6">
    <source>
        <dbReference type="ARBA" id="ARBA00022723"/>
    </source>
</evidence>
<dbReference type="Proteomes" id="UP001056012">
    <property type="component" value="Chromosome 3"/>
</dbReference>
<keyword evidence="10" id="KW-0520">NAD</keyword>
<feature type="domain" description="Enoyl reductase (ER)" evidence="13">
    <location>
        <begin position="332"/>
        <end position="685"/>
    </location>
</feature>
<evidence type="ECO:0000256" key="2">
    <source>
        <dbReference type="ARBA" id="ARBA00004275"/>
    </source>
</evidence>
<evidence type="ECO:0000256" key="8">
    <source>
        <dbReference type="ARBA" id="ARBA00023002"/>
    </source>
</evidence>
<evidence type="ECO:0000256" key="4">
    <source>
        <dbReference type="ARBA" id="ARBA00005668"/>
    </source>
</evidence>
<proteinExistence type="inferred from homology"/>
<dbReference type="SMART" id="SM00829">
    <property type="entry name" value="PKS_ER"/>
    <property type="match status" value="1"/>
</dbReference>
<evidence type="ECO:0000256" key="5">
    <source>
        <dbReference type="ARBA" id="ARBA00008072"/>
    </source>
</evidence>
<dbReference type="PRINTS" id="PR00412">
    <property type="entry name" value="EPOXHYDRLASE"/>
</dbReference>
<dbReference type="PANTHER" id="PTHR43161:SF7">
    <property type="entry name" value="SORBITOL DEHYDROGENASE"/>
    <property type="match status" value="1"/>
</dbReference>
<dbReference type="AlphaFoldDB" id="A0A9Q8Z9S7"/>
<dbReference type="InterPro" id="IPR011032">
    <property type="entry name" value="GroES-like_sf"/>
</dbReference>
<dbReference type="PROSITE" id="PS00059">
    <property type="entry name" value="ADH_ZINC"/>
    <property type="match status" value="1"/>
</dbReference>
<organism evidence="14 15">
    <name type="scientific">Curvularia clavata</name>
    <dbReference type="NCBI Taxonomy" id="95742"/>
    <lineage>
        <taxon>Eukaryota</taxon>
        <taxon>Fungi</taxon>
        <taxon>Dikarya</taxon>
        <taxon>Ascomycota</taxon>
        <taxon>Pezizomycotina</taxon>
        <taxon>Dothideomycetes</taxon>
        <taxon>Pleosporomycetidae</taxon>
        <taxon>Pleosporales</taxon>
        <taxon>Pleosporineae</taxon>
        <taxon>Pleosporaceae</taxon>
        <taxon>Curvularia</taxon>
    </lineage>
</organism>
<comment type="similarity">
    <text evidence="4">Belongs to the AB hydrolase superfamily. AKT2 hydrolase family.</text>
</comment>
<dbReference type="GO" id="GO:0008270">
    <property type="term" value="F:zinc ion binding"/>
    <property type="evidence" value="ECO:0007669"/>
    <property type="project" value="InterPro"/>
</dbReference>
<comment type="pathway">
    <text evidence="3">Carbohydrate degradation.</text>
</comment>
<evidence type="ECO:0000256" key="7">
    <source>
        <dbReference type="ARBA" id="ARBA00022833"/>
    </source>
</evidence>
<comment type="similarity">
    <text evidence="5 12">Belongs to the zinc-containing alcohol dehydrogenase family.</text>
</comment>
<keyword evidence="14" id="KW-0378">Hydrolase</keyword>
<dbReference type="SUPFAM" id="SSF51735">
    <property type="entry name" value="NAD(P)-binding Rossmann-fold domains"/>
    <property type="match status" value="1"/>
</dbReference>
<comment type="cofactor">
    <cofactor evidence="1 12">
        <name>Zn(2+)</name>
        <dbReference type="ChEBI" id="CHEBI:29105"/>
    </cofactor>
</comment>
<keyword evidence="9" id="KW-0843">Virulence</keyword>
<evidence type="ECO:0000256" key="12">
    <source>
        <dbReference type="RuleBase" id="RU361277"/>
    </source>
</evidence>
<keyword evidence="7 12" id="KW-0862">Zinc</keyword>
<dbReference type="Gene3D" id="3.90.180.10">
    <property type="entry name" value="Medium-chain alcohol dehydrogenases, catalytic domain"/>
    <property type="match status" value="1"/>
</dbReference>
<evidence type="ECO:0000256" key="10">
    <source>
        <dbReference type="ARBA" id="ARBA00023027"/>
    </source>
</evidence>
<evidence type="ECO:0000313" key="14">
    <source>
        <dbReference type="EMBL" id="USP77494.1"/>
    </source>
</evidence>
<reference evidence="14" key="1">
    <citation type="submission" date="2021-12" db="EMBL/GenBank/DDBJ databases">
        <title>Curvularia clavata genome.</title>
        <authorList>
            <person name="Cao Y."/>
        </authorList>
    </citation>
    <scope>NUCLEOTIDE SEQUENCE</scope>
    <source>
        <strain evidence="14">Yc1106</strain>
    </source>
</reference>
<evidence type="ECO:0000259" key="13">
    <source>
        <dbReference type="SMART" id="SM00829"/>
    </source>
</evidence>
<comment type="subcellular location">
    <subcellularLocation>
        <location evidence="2">Peroxisome</location>
    </subcellularLocation>
</comment>
<dbReference type="InterPro" id="IPR000639">
    <property type="entry name" value="Epox_hydrolase-like"/>
</dbReference>
<accession>A0A9Q8Z9S7</accession>
<keyword evidence="8" id="KW-0560">Oxidoreductase</keyword>
<dbReference type="GO" id="GO:0005777">
    <property type="term" value="C:peroxisome"/>
    <property type="evidence" value="ECO:0007669"/>
    <property type="project" value="UniProtKB-SubCell"/>
</dbReference>
<protein>
    <submittedName>
        <fullName evidence="14">Epoxide hydrolase srdG</fullName>
    </submittedName>
</protein>
<evidence type="ECO:0000313" key="15">
    <source>
        <dbReference type="Proteomes" id="UP001056012"/>
    </source>
</evidence>
<dbReference type="GO" id="GO:0006062">
    <property type="term" value="P:sorbitol catabolic process"/>
    <property type="evidence" value="ECO:0007669"/>
    <property type="project" value="TreeGrafter"/>
</dbReference>
<dbReference type="InterPro" id="IPR013154">
    <property type="entry name" value="ADH-like_N"/>
</dbReference>
<dbReference type="Pfam" id="PF00561">
    <property type="entry name" value="Abhydrolase_1"/>
    <property type="match status" value="1"/>
</dbReference>
<dbReference type="VEuPathDB" id="FungiDB:yc1106_04768"/>
<evidence type="ECO:0000256" key="11">
    <source>
        <dbReference type="ARBA" id="ARBA00023140"/>
    </source>
</evidence>
<keyword evidence="6 12" id="KW-0479">Metal-binding</keyword>
<gene>
    <name evidence="14" type="ORF">yc1106_04768</name>
</gene>
<dbReference type="GO" id="GO:0016787">
    <property type="term" value="F:hydrolase activity"/>
    <property type="evidence" value="ECO:0007669"/>
    <property type="project" value="UniProtKB-KW"/>
</dbReference>
<dbReference type="InterPro" id="IPR036291">
    <property type="entry name" value="NAD(P)-bd_dom_sf"/>
</dbReference>
<dbReference type="InterPro" id="IPR029058">
    <property type="entry name" value="AB_hydrolase_fold"/>
</dbReference>
<keyword evidence="15" id="KW-1185">Reference proteome</keyword>
<keyword evidence="11" id="KW-0576">Peroxisome</keyword>
<sequence>MSYAPIDPESDARIEHKTTTLNGQTYHYLYGVPKSGKWTQTVFLIHGWPDLSAGWRYQIPLLIDLGCRVVAPDMMGYGGTAAPQVPPNPINLYGMKRAADDIAALAKELEAPQIVLGGHDWGGFVVWRTAQWYPDLITHVFSICTPYTAPSEKYISTEDLVKGPIPQFAYQLHLASGEVEKVIKDEETIRQFLKGMYGARGPNGEIAFHPGKGVLAENLGKLGEGKLLDGKVLDYYVKQYSNHGIHPTLNWYRTRRINWEEEQELLDKKIITQPVLFIQATQDTVLTPELSKGMENYIPKLTRGEVATSHWAMIQKPDEVNKIIRQWFAEQGIVDKQPNKPAANELQIAIKATGLCGSDCSYYSKFRNGDLQACEPLSLGHESAGVVVSIGSNVTGYQIGDRVALEVGVPCDNCRSCQRGRYNLCPKMRFRSSAKSVPHFQGTLQERINHPAKWCHKLPSHVSMESAALLEPLSVGIHATRRAQIEQGDTVIVFGAGTVGLLTAAMAKVSGATTVVIADIDCGRINYALANGFANKGYIVNSQAQRSEGTEQFAAAKELATDIMQIASLGEVDFEGADVTFDCTGKEVCMQAGLYATRPGGKLIMVGMGTPIQTLPMSASHLKEVDIIGIFRYANTYPIGIKILSAGVLPSLDNMITHRYHGLASTKEAFELAGKTMDKDGKLVVKVLVEM</sequence>
<dbReference type="GO" id="GO:0003939">
    <property type="term" value="F:L-iditol 2-dehydrogenase (NAD+) activity"/>
    <property type="evidence" value="ECO:0007669"/>
    <property type="project" value="TreeGrafter"/>
</dbReference>
<dbReference type="PANTHER" id="PTHR43161">
    <property type="entry name" value="SORBITOL DEHYDROGENASE"/>
    <property type="match status" value="1"/>
</dbReference>
<evidence type="ECO:0000256" key="9">
    <source>
        <dbReference type="ARBA" id="ARBA00023026"/>
    </source>
</evidence>
<dbReference type="Pfam" id="PF08240">
    <property type="entry name" value="ADH_N"/>
    <property type="match status" value="1"/>
</dbReference>
<evidence type="ECO:0000256" key="3">
    <source>
        <dbReference type="ARBA" id="ARBA00004921"/>
    </source>
</evidence>
<dbReference type="EMBL" id="CP089276">
    <property type="protein sequence ID" value="USP77494.1"/>
    <property type="molecule type" value="Genomic_DNA"/>
</dbReference>